<evidence type="ECO:0000256" key="2">
    <source>
        <dbReference type="ARBA" id="ARBA00022857"/>
    </source>
</evidence>
<accession>A0A370TLI3</accession>
<sequence length="330" mass="35470">MAPISRCSAIFPPAPRFTDNDLPSLAGKVYIVTGGASGVGYELSKILYSAGGTVYIAARSAERCKGAIERVQSDTRSLPRSKGGKLESMVVDLSDLKTVKYAAEEFLKKETRLDVLVHNAAVMTPPAGSKDSLGHDLEIGTNCLAPYLLTLLLEPVLINTAGAPGTPPSSVRIVWVTSLLQEGTPAGGVNFDENGTPVVLKFMDNYMQSKAGCAWFADKFAHRLGAKGILSVSLHPGLMRTELQRHWPLPLRLLMGLIFKPPVYGAYSELYASFSPEVKSNHNGGHLMAWGRVADLPADLAKGLKSKNEGGSGNAEKFFGYCDREIKAFV</sequence>
<dbReference type="OrthoDB" id="191139at2759"/>
<reference evidence="4 5" key="1">
    <citation type="journal article" date="2018" name="IMA Fungus">
        <title>IMA Genome-F 9: Draft genome sequence of Annulohypoxylon stygium, Aspergillus mulundensis, Berkeleyomyces basicola (syn. Thielaviopsis basicola), Ceratocystis smalleyi, two Cercospora beticola strains, Coleophoma cylindrospora, Fusarium fracticaudum, Phialophora cf. hyalina, and Morchella septimelata.</title>
        <authorList>
            <person name="Wingfield B.D."/>
            <person name="Bills G.F."/>
            <person name="Dong Y."/>
            <person name="Huang W."/>
            <person name="Nel W.J."/>
            <person name="Swalarsk-Parry B.S."/>
            <person name="Vaghefi N."/>
            <person name="Wilken P.M."/>
            <person name="An Z."/>
            <person name="de Beer Z.W."/>
            <person name="De Vos L."/>
            <person name="Chen L."/>
            <person name="Duong T.A."/>
            <person name="Gao Y."/>
            <person name="Hammerbacher A."/>
            <person name="Kikkert J.R."/>
            <person name="Li Y."/>
            <person name="Li H."/>
            <person name="Li K."/>
            <person name="Li Q."/>
            <person name="Liu X."/>
            <person name="Ma X."/>
            <person name="Naidoo K."/>
            <person name="Pethybridge S.J."/>
            <person name="Sun J."/>
            <person name="Steenkamp E.T."/>
            <person name="van der Nest M.A."/>
            <person name="van Wyk S."/>
            <person name="Wingfield M.J."/>
            <person name="Xiong C."/>
            <person name="Yue Q."/>
            <person name="Zhang X."/>
        </authorList>
    </citation>
    <scope>NUCLEOTIDE SEQUENCE [LARGE SCALE GENOMIC DNA]</scope>
    <source>
        <strain evidence="4 5">BP 5553</strain>
    </source>
</reference>
<dbReference type="Gene3D" id="3.40.50.720">
    <property type="entry name" value="NAD(P)-binding Rossmann-like Domain"/>
    <property type="match status" value="1"/>
</dbReference>
<dbReference type="PANTHER" id="PTHR24320">
    <property type="entry name" value="RETINOL DEHYDROGENASE"/>
    <property type="match status" value="1"/>
</dbReference>
<dbReference type="Pfam" id="PF00106">
    <property type="entry name" value="adh_short"/>
    <property type="match status" value="1"/>
</dbReference>
<dbReference type="PANTHER" id="PTHR24320:SF236">
    <property type="entry name" value="SHORT-CHAIN DEHYDROGENASE-RELATED"/>
    <property type="match status" value="1"/>
</dbReference>
<evidence type="ECO:0000313" key="5">
    <source>
        <dbReference type="Proteomes" id="UP000254866"/>
    </source>
</evidence>
<evidence type="ECO:0000256" key="3">
    <source>
        <dbReference type="ARBA" id="ARBA00023002"/>
    </source>
</evidence>
<evidence type="ECO:0008006" key="6">
    <source>
        <dbReference type="Google" id="ProtNLM"/>
    </source>
</evidence>
<proteinExistence type="inferred from homology"/>
<dbReference type="SUPFAM" id="SSF51735">
    <property type="entry name" value="NAD(P)-binding Rossmann-fold domains"/>
    <property type="match status" value="1"/>
</dbReference>
<protein>
    <recommendedName>
        <fullName evidence="6">NAD(P)-binding protein</fullName>
    </recommendedName>
</protein>
<dbReference type="GeneID" id="43598558"/>
<dbReference type="STRING" id="2656787.A0A370TLI3"/>
<name>A0A370TLI3_9HELO</name>
<organism evidence="4 5">
    <name type="scientific">Venustampulla echinocandica</name>
    <dbReference type="NCBI Taxonomy" id="2656787"/>
    <lineage>
        <taxon>Eukaryota</taxon>
        <taxon>Fungi</taxon>
        <taxon>Dikarya</taxon>
        <taxon>Ascomycota</taxon>
        <taxon>Pezizomycotina</taxon>
        <taxon>Leotiomycetes</taxon>
        <taxon>Helotiales</taxon>
        <taxon>Pleuroascaceae</taxon>
        <taxon>Venustampulla</taxon>
    </lineage>
</organism>
<comment type="caution">
    <text evidence="4">The sequence shown here is derived from an EMBL/GenBank/DDBJ whole genome shotgun (WGS) entry which is preliminary data.</text>
</comment>
<dbReference type="GO" id="GO:0016491">
    <property type="term" value="F:oxidoreductase activity"/>
    <property type="evidence" value="ECO:0007669"/>
    <property type="project" value="UniProtKB-KW"/>
</dbReference>
<keyword evidence="3" id="KW-0560">Oxidoreductase</keyword>
<evidence type="ECO:0000313" key="4">
    <source>
        <dbReference type="EMBL" id="RDL36357.1"/>
    </source>
</evidence>
<comment type="similarity">
    <text evidence="1">Belongs to the short-chain dehydrogenases/reductases (SDR) family.</text>
</comment>
<dbReference type="EMBL" id="NPIC01000004">
    <property type="protein sequence ID" value="RDL36357.1"/>
    <property type="molecule type" value="Genomic_DNA"/>
</dbReference>
<dbReference type="Proteomes" id="UP000254866">
    <property type="component" value="Unassembled WGS sequence"/>
</dbReference>
<evidence type="ECO:0000256" key="1">
    <source>
        <dbReference type="ARBA" id="ARBA00006484"/>
    </source>
</evidence>
<dbReference type="RefSeq" id="XP_031869013.1">
    <property type="nucleotide sequence ID" value="XM_032014332.1"/>
</dbReference>
<dbReference type="InterPro" id="IPR036291">
    <property type="entry name" value="NAD(P)-bd_dom_sf"/>
</dbReference>
<keyword evidence="5" id="KW-1185">Reference proteome</keyword>
<dbReference type="PRINTS" id="PR00081">
    <property type="entry name" value="GDHRDH"/>
</dbReference>
<keyword evidence="2" id="KW-0521">NADP</keyword>
<dbReference type="AlphaFoldDB" id="A0A370TLI3"/>
<dbReference type="InterPro" id="IPR002347">
    <property type="entry name" value="SDR_fam"/>
</dbReference>
<gene>
    <name evidence="4" type="ORF">BP5553_05709</name>
</gene>